<evidence type="ECO:0000313" key="2">
    <source>
        <dbReference type="EMBL" id="MFD0975355.1"/>
    </source>
</evidence>
<comment type="caution">
    <text evidence="2">The sequence shown here is derived from an EMBL/GenBank/DDBJ whole genome shotgun (WGS) entry which is preliminary data.</text>
</comment>
<feature type="transmembrane region" description="Helical" evidence="1">
    <location>
        <begin position="30"/>
        <end position="49"/>
    </location>
</feature>
<evidence type="ECO:0008006" key="4">
    <source>
        <dbReference type="Google" id="ProtNLM"/>
    </source>
</evidence>
<organism evidence="2 3">
    <name type="scientific">Salinimicrobium gaetbulicola</name>
    <dbReference type="NCBI Taxonomy" id="999702"/>
    <lineage>
        <taxon>Bacteria</taxon>
        <taxon>Pseudomonadati</taxon>
        <taxon>Bacteroidota</taxon>
        <taxon>Flavobacteriia</taxon>
        <taxon>Flavobacteriales</taxon>
        <taxon>Flavobacteriaceae</taxon>
        <taxon>Salinimicrobium</taxon>
    </lineage>
</organism>
<keyword evidence="1" id="KW-0812">Transmembrane</keyword>
<gene>
    <name evidence="2" type="ORF">ACFQ1G_00990</name>
</gene>
<dbReference type="Proteomes" id="UP001597100">
    <property type="component" value="Unassembled WGS sequence"/>
</dbReference>
<reference evidence="3" key="1">
    <citation type="journal article" date="2019" name="Int. J. Syst. Evol. Microbiol.">
        <title>The Global Catalogue of Microorganisms (GCM) 10K type strain sequencing project: providing services to taxonomists for standard genome sequencing and annotation.</title>
        <authorList>
            <consortium name="The Broad Institute Genomics Platform"/>
            <consortium name="The Broad Institute Genome Sequencing Center for Infectious Disease"/>
            <person name="Wu L."/>
            <person name="Ma J."/>
        </authorList>
    </citation>
    <scope>NUCLEOTIDE SEQUENCE [LARGE SCALE GENOMIC DNA]</scope>
    <source>
        <strain evidence="3">CCUG 60898</strain>
    </source>
</reference>
<feature type="non-terminal residue" evidence="2">
    <location>
        <position position="81"/>
    </location>
</feature>
<name>A0ABW3IBZ4_9FLAO</name>
<accession>A0ABW3IBZ4</accession>
<evidence type="ECO:0000313" key="3">
    <source>
        <dbReference type="Proteomes" id="UP001597100"/>
    </source>
</evidence>
<dbReference type="EMBL" id="JBHTJP010000003">
    <property type="protein sequence ID" value="MFD0975355.1"/>
    <property type="molecule type" value="Genomic_DNA"/>
</dbReference>
<evidence type="ECO:0000256" key="1">
    <source>
        <dbReference type="SAM" id="Phobius"/>
    </source>
</evidence>
<sequence length="81" mass="8937">MKPWIKYGIFNALVGLLIGAYTAITAIGDGYFVVGIAAPLAFFLTGRLLWKFIVKKKYDVVKIIITGLLTGVISHYLTFVI</sequence>
<dbReference type="RefSeq" id="WP_380736374.1">
    <property type="nucleotide sequence ID" value="NZ_JBHTJP010000003.1"/>
</dbReference>
<keyword evidence="1" id="KW-1133">Transmembrane helix</keyword>
<keyword evidence="1" id="KW-0472">Membrane</keyword>
<feature type="transmembrane region" description="Helical" evidence="1">
    <location>
        <begin position="7"/>
        <end position="24"/>
    </location>
</feature>
<keyword evidence="3" id="KW-1185">Reference proteome</keyword>
<proteinExistence type="predicted"/>
<feature type="transmembrane region" description="Helical" evidence="1">
    <location>
        <begin position="61"/>
        <end position="79"/>
    </location>
</feature>
<protein>
    <recommendedName>
        <fullName evidence="4">Membrane transporter protein</fullName>
    </recommendedName>
</protein>